<dbReference type="InterPro" id="IPR010982">
    <property type="entry name" value="Lambda_DNA-bd_dom_sf"/>
</dbReference>
<sequence>MSKIFDLFNATDDLGNAEEKVPNMLTCLRARRRELGLTQAHLAEAVGVSRQTIIAIEGGDYSPSVYLALRIAATLKSSVEELFSTQDPPTPTRKDRSP</sequence>
<keyword evidence="4" id="KW-1185">Reference proteome</keyword>
<dbReference type="Gene3D" id="1.10.260.40">
    <property type="entry name" value="lambda repressor-like DNA-binding domains"/>
    <property type="match status" value="1"/>
</dbReference>
<evidence type="ECO:0000313" key="3">
    <source>
        <dbReference type="EMBL" id="GAA5340266.1"/>
    </source>
</evidence>
<evidence type="ECO:0000313" key="4">
    <source>
        <dbReference type="Proteomes" id="UP001498935"/>
    </source>
</evidence>
<dbReference type="PANTHER" id="PTHR46558">
    <property type="entry name" value="TRACRIPTIONAL REGULATORY PROTEIN-RELATED-RELATED"/>
    <property type="match status" value="1"/>
</dbReference>
<protein>
    <recommendedName>
        <fullName evidence="2">HTH cro/C1-type domain-containing protein</fullName>
    </recommendedName>
</protein>
<name>A0ABP9U5X8_9MICO</name>
<gene>
    <name evidence="3" type="ORF">KACC15558_13060</name>
</gene>
<organism evidence="3 4">
    <name type="scientific">Brevibacterium ammoniilyticum</name>
    <dbReference type="NCBI Taxonomy" id="1046555"/>
    <lineage>
        <taxon>Bacteria</taxon>
        <taxon>Bacillati</taxon>
        <taxon>Actinomycetota</taxon>
        <taxon>Actinomycetes</taxon>
        <taxon>Micrococcales</taxon>
        <taxon>Brevibacteriaceae</taxon>
        <taxon>Brevibacterium</taxon>
    </lineage>
</organism>
<reference evidence="3 4" key="1">
    <citation type="submission" date="2024-02" db="EMBL/GenBank/DDBJ databases">
        <title>Characterization of antibiotic resistant novel bacterial strains and their environmental applications.</title>
        <authorList>
            <person name="Manzoor S."/>
            <person name="Abbas S."/>
            <person name="Arshad M."/>
            <person name="Li W.J."/>
            <person name="Ahmed I."/>
        </authorList>
    </citation>
    <scope>NUCLEOTIDE SEQUENCE [LARGE SCALE GENOMIC DNA]</scope>
    <source>
        <strain evidence="3 4">KACC 15558</strain>
    </source>
</reference>
<dbReference type="EMBL" id="BAABNP010000004">
    <property type="protein sequence ID" value="GAA5340266.1"/>
    <property type="molecule type" value="Genomic_DNA"/>
</dbReference>
<comment type="caution">
    <text evidence="3">The sequence shown here is derived from an EMBL/GenBank/DDBJ whole genome shotgun (WGS) entry which is preliminary data.</text>
</comment>
<dbReference type="PROSITE" id="PS50943">
    <property type="entry name" value="HTH_CROC1"/>
    <property type="match status" value="1"/>
</dbReference>
<proteinExistence type="predicted"/>
<dbReference type="InterPro" id="IPR001387">
    <property type="entry name" value="Cro/C1-type_HTH"/>
</dbReference>
<dbReference type="Proteomes" id="UP001498935">
    <property type="component" value="Unassembled WGS sequence"/>
</dbReference>
<accession>A0ABP9U5X8</accession>
<evidence type="ECO:0000256" key="1">
    <source>
        <dbReference type="ARBA" id="ARBA00023125"/>
    </source>
</evidence>
<dbReference type="SUPFAM" id="SSF47413">
    <property type="entry name" value="lambda repressor-like DNA-binding domains"/>
    <property type="match status" value="1"/>
</dbReference>
<feature type="domain" description="HTH cro/C1-type" evidence="2">
    <location>
        <begin position="28"/>
        <end position="82"/>
    </location>
</feature>
<dbReference type="SMART" id="SM00530">
    <property type="entry name" value="HTH_XRE"/>
    <property type="match status" value="1"/>
</dbReference>
<dbReference type="PANTHER" id="PTHR46558:SF4">
    <property type="entry name" value="DNA-BIDING PHAGE PROTEIN"/>
    <property type="match status" value="1"/>
</dbReference>
<keyword evidence="1" id="KW-0238">DNA-binding</keyword>
<dbReference type="CDD" id="cd00093">
    <property type="entry name" value="HTH_XRE"/>
    <property type="match status" value="1"/>
</dbReference>
<dbReference type="Pfam" id="PF01381">
    <property type="entry name" value="HTH_3"/>
    <property type="match status" value="1"/>
</dbReference>
<evidence type="ECO:0000259" key="2">
    <source>
        <dbReference type="PROSITE" id="PS50943"/>
    </source>
</evidence>